<dbReference type="AlphaFoldDB" id="X1K250"/>
<proteinExistence type="predicted"/>
<accession>X1K250</accession>
<reference evidence="1" key="1">
    <citation type="journal article" date="2014" name="Front. Microbiol.">
        <title>High frequency of phylogenetically diverse reductive dehalogenase-homologous genes in deep subseafloor sedimentary metagenomes.</title>
        <authorList>
            <person name="Kawai M."/>
            <person name="Futagami T."/>
            <person name="Toyoda A."/>
            <person name="Takaki Y."/>
            <person name="Nishi S."/>
            <person name="Hori S."/>
            <person name="Arai W."/>
            <person name="Tsubouchi T."/>
            <person name="Morono Y."/>
            <person name="Uchiyama I."/>
            <person name="Ito T."/>
            <person name="Fujiyama A."/>
            <person name="Inagaki F."/>
            <person name="Takami H."/>
        </authorList>
    </citation>
    <scope>NUCLEOTIDE SEQUENCE</scope>
    <source>
        <strain evidence="1">Expedition CK06-06</strain>
    </source>
</reference>
<sequence>MRLYFMVDWVSPWLVRGLDQLILWVDGGLWGRSLWDVDVVEKNEEEDDIASRVPVA</sequence>
<comment type="caution">
    <text evidence="1">The sequence shown here is derived from an EMBL/GenBank/DDBJ whole genome shotgun (WGS) entry which is preliminary data.</text>
</comment>
<evidence type="ECO:0000313" key="1">
    <source>
        <dbReference type="EMBL" id="GAI01062.1"/>
    </source>
</evidence>
<protein>
    <submittedName>
        <fullName evidence="1">Uncharacterized protein</fullName>
    </submittedName>
</protein>
<name>X1K250_9ZZZZ</name>
<dbReference type="EMBL" id="BARV01000660">
    <property type="protein sequence ID" value="GAI01062.1"/>
    <property type="molecule type" value="Genomic_DNA"/>
</dbReference>
<organism evidence="1">
    <name type="scientific">marine sediment metagenome</name>
    <dbReference type="NCBI Taxonomy" id="412755"/>
    <lineage>
        <taxon>unclassified sequences</taxon>
        <taxon>metagenomes</taxon>
        <taxon>ecological metagenomes</taxon>
    </lineage>
</organism>
<gene>
    <name evidence="1" type="ORF">S06H3_02308</name>
</gene>